<dbReference type="InterPro" id="IPR023214">
    <property type="entry name" value="HAD_sf"/>
</dbReference>
<dbReference type="OMA" id="YTWKERS"/>
<gene>
    <name evidence="1" type="ORF">BO99DRAFT_402377</name>
</gene>
<name>A0A2V5H8M0_ASPV1</name>
<dbReference type="SFLD" id="SFLDG01129">
    <property type="entry name" value="C1.5:_HAD__Beta-PGM__Phosphata"/>
    <property type="match status" value="1"/>
</dbReference>
<dbReference type="Proteomes" id="UP000249829">
    <property type="component" value="Unassembled WGS sequence"/>
</dbReference>
<reference evidence="1 2" key="1">
    <citation type="submission" date="2018-02" db="EMBL/GenBank/DDBJ databases">
        <title>The genomes of Aspergillus section Nigri reveals drivers in fungal speciation.</title>
        <authorList>
            <consortium name="DOE Joint Genome Institute"/>
            <person name="Vesth T.C."/>
            <person name="Nybo J."/>
            <person name="Theobald S."/>
            <person name="Brandl J."/>
            <person name="Frisvad J.C."/>
            <person name="Nielsen K.F."/>
            <person name="Lyhne E.K."/>
            <person name="Kogle M.E."/>
            <person name="Kuo A."/>
            <person name="Riley R."/>
            <person name="Clum A."/>
            <person name="Nolan M."/>
            <person name="Lipzen A."/>
            <person name="Salamov A."/>
            <person name="Henrissat B."/>
            <person name="Wiebenga A."/>
            <person name="De vries R.P."/>
            <person name="Grigoriev I.V."/>
            <person name="Mortensen U.H."/>
            <person name="Andersen M.R."/>
            <person name="Baker S.E."/>
        </authorList>
    </citation>
    <scope>NUCLEOTIDE SEQUENCE [LARGE SCALE GENOMIC DNA]</scope>
    <source>
        <strain evidence="1 2">CBS 115571</strain>
    </source>
</reference>
<dbReference type="Pfam" id="PF00702">
    <property type="entry name" value="Hydrolase"/>
    <property type="match status" value="1"/>
</dbReference>
<dbReference type="NCBIfam" id="TIGR01509">
    <property type="entry name" value="HAD-SF-IA-v3"/>
    <property type="match status" value="1"/>
</dbReference>
<dbReference type="PANTHER" id="PTHR18901">
    <property type="entry name" value="2-DEOXYGLUCOSE-6-PHOSPHATE PHOSPHATASE 2"/>
    <property type="match status" value="1"/>
</dbReference>
<keyword evidence="2" id="KW-1185">Reference proteome</keyword>
<dbReference type="GO" id="GO:0016791">
    <property type="term" value="F:phosphatase activity"/>
    <property type="evidence" value="ECO:0007669"/>
    <property type="project" value="TreeGrafter"/>
</dbReference>
<dbReference type="Gene3D" id="3.40.50.1000">
    <property type="entry name" value="HAD superfamily/HAD-like"/>
    <property type="match status" value="1"/>
</dbReference>
<dbReference type="InterPro" id="IPR036412">
    <property type="entry name" value="HAD-like_sf"/>
</dbReference>
<dbReference type="Gene3D" id="1.10.150.240">
    <property type="entry name" value="Putative phosphatase, domain 2"/>
    <property type="match status" value="1"/>
</dbReference>
<evidence type="ECO:0000313" key="1">
    <source>
        <dbReference type="EMBL" id="PYI19911.1"/>
    </source>
</evidence>
<dbReference type="EMBL" id="KZ825130">
    <property type="protein sequence ID" value="PYI19911.1"/>
    <property type="molecule type" value="Genomic_DNA"/>
</dbReference>
<protein>
    <submittedName>
        <fullName evidence="1">HAD-like protein</fullName>
    </submittedName>
</protein>
<evidence type="ECO:0000313" key="2">
    <source>
        <dbReference type="Proteomes" id="UP000249829"/>
    </source>
</evidence>
<dbReference type="InterPro" id="IPR006439">
    <property type="entry name" value="HAD-SF_hydro_IA"/>
</dbReference>
<dbReference type="SUPFAM" id="SSF56784">
    <property type="entry name" value="HAD-like"/>
    <property type="match status" value="1"/>
</dbReference>
<dbReference type="STRING" id="1450538.A0A2V5H8M0"/>
<sequence length="288" mass="31784">MTRLKKDFPAVRACIFDMDGLLINSEDIITQSTNKLLAKYHRPAFTRTIRAQLMGVPDSTSSDAFHDWAQVPVPREQFAGELHEQMRRDFPTCTPLPGAEKLLSDLSRARSVLSSSSSSSSFPAGDRIALALASSTKTQTYELKITRPETRRLLSFFPPGCRILGDDPRVREGRGKPAPDIYLVALQALNAAAEQGGRPILPEECLVFEDSLAGVEAGRRAGMRVVWVPHPDVAMEYRGREPEVLAGRSGMSRLGDEWQLGEIDDGWAECIPSLECFESGKYGIQMSS</sequence>
<dbReference type="PANTHER" id="PTHR18901:SF42">
    <property type="entry name" value="SUPERFAMILY HYDROLASE, PUTATIVE-RELATED"/>
    <property type="match status" value="1"/>
</dbReference>
<accession>A0A2V5H8M0</accession>
<dbReference type="AlphaFoldDB" id="A0A2V5H8M0"/>
<dbReference type="InterPro" id="IPR023198">
    <property type="entry name" value="PGP-like_dom2"/>
</dbReference>
<proteinExistence type="predicted"/>
<dbReference type="SFLD" id="SFLDS00003">
    <property type="entry name" value="Haloacid_Dehalogenase"/>
    <property type="match status" value="1"/>
</dbReference>
<organism evidence="1 2">
    <name type="scientific">Aspergillus violaceofuscus (strain CBS 115571)</name>
    <dbReference type="NCBI Taxonomy" id="1450538"/>
    <lineage>
        <taxon>Eukaryota</taxon>
        <taxon>Fungi</taxon>
        <taxon>Dikarya</taxon>
        <taxon>Ascomycota</taxon>
        <taxon>Pezizomycotina</taxon>
        <taxon>Eurotiomycetes</taxon>
        <taxon>Eurotiomycetidae</taxon>
        <taxon>Eurotiales</taxon>
        <taxon>Aspergillaceae</taxon>
        <taxon>Aspergillus</taxon>
    </lineage>
</organism>